<evidence type="ECO:0000313" key="2">
    <source>
        <dbReference type="EMBL" id="SDF64045.1"/>
    </source>
</evidence>
<dbReference type="PANTHER" id="PTHR34980">
    <property type="entry name" value="INNER MEMBRANE PROTEIN-RELATED-RELATED"/>
    <property type="match status" value="1"/>
</dbReference>
<dbReference type="PANTHER" id="PTHR34980:SF3">
    <property type="entry name" value="BLR8105 PROTEIN"/>
    <property type="match status" value="1"/>
</dbReference>
<feature type="transmembrane region" description="Helical" evidence="1">
    <location>
        <begin position="70"/>
        <end position="88"/>
    </location>
</feature>
<keyword evidence="1" id="KW-1133">Transmembrane helix</keyword>
<keyword evidence="3" id="KW-1185">Reference proteome</keyword>
<dbReference type="Pfam" id="PF05656">
    <property type="entry name" value="DUF805"/>
    <property type="match status" value="1"/>
</dbReference>
<gene>
    <name evidence="2" type="ORF">SAMN04487996_111345</name>
</gene>
<dbReference type="STRING" id="659014.SAMN04487996_111345"/>
<dbReference type="AlphaFoldDB" id="A0A1G7MQI7"/>
<protein>
    <submittedName>
        <fullName evidence="2">Uncharacterized membrane protein YhaH, DUF805 family</fullName>
    </submittedName>
</protein>
<evidence type="ECO:0000256" key="1">
    <source>
        <dbReference type="SAM" id="Phobius"/>
    </source>
</evidence>
<proteinExistence type="predicted"/>
<feature type="transmembrane region" description="Helical" evidence="1">
    <location>
        <begin position="40"/>
        <end position="58"/>
    </location>
</feature>
<dbReference type="GO" id="GO:0005886">
    <property type="term" value="C:plasma membrane"/>
    <property type="evidence" value="ECO:0007669"/>
    <property type="project" value="TreeGrafter"/>
</dbReference>
<dbReference type="OrthoDB" id="9812349at2"/>
<dbReference type="InterPro" id="IPR008523">
    <property type="entry name" value="DUF805"/>
</dbReference>
<evidence type="ECO:0000313" key="3">
    <source>
        <dbReference type="Proteomes" id="UP000198748"/>
    </source>
</evidence>
<sequence length="107" mass="11930">MFKKLFSFEGRIGRAEYFYSYAATWAILFGLHIATFTIRWGVVVVFAGCIPLCWFMLAQGVKRCHGTGNSGWLQIIPGFFFWMLLAAGDAGDNKYGPSPKQPAELPA</sequence>
<feature type="transmembrane region" description="Helical" evidence="1">
    <location>
        <begin position="16"/>
        <end position="34"/>
    </location>
</feature>
<dbReference type="Proteomes" id="UP000198748">
    <property type="component" value="Unassembled WGS sequence"/>
</dbReference>
<keyword evidence="1" id="KW-0812">Transmembrane</keyword>
<accession>A0A1G7MQI7</accession>
<organism evidence="2 3">
    <name type="scientific">Dyadobacter soli</name>
    <dbReference type="NCBI Taxonomy" id="659014"/>
    <lineage>
        <taxon>Bacteria</taxon>
        <taxon>Pseudomonadati</taxon>
        <taxon>Bacteroidota</taxon>
        <taxon>Cytophagia</taxon>
        <taxon>Cytophagales</taxon>
        <taxon>Spirosomataceae</taxon>
        <taxon>Dyadobacter</taxon>
    </lineage>
</organism>
<dbReference type="EMBL" id="FNAN01000011">
    <property type="protein sequence ID" value="SDF64045.1"/>
    <property type="molecule type" value="Genomic_DNA"/>
</dbReference>
<dbReference type="RefSeq" id="WP_090153753.1">
    <property type="nucleotide sequence ID" value="NZ_FNAN01000011.1"/>
</dbReference>
<reference evidence="3" key="1">
    <citation type="submission" date="2016-10" db="EMBL/GenBank/DDBJ databases">
        <authorList>
            <person name="Varghese N."/>
            <person name="Submissions S."/>
        </authorList>
    </citation>
    <scope>NUCLEOTIDE SEQUENCE [LARGE SCALE GENOMIC DNA]</scope>
    <source>
        <strain evidence="3">DSM 25329</strain>
    </source>
</reference>
<keyword evidence="1" id="KW-0472">Membrane</keyword>
<name>A0A1G7MQI7_9BACT</name>